<dbReference type="EMBL" id="FLQU01000918">
    <property type="protein sequence ID" value="SBS90285.1"/>
    <property type="molecule type" value="Genomic_DNA"/>
</dbReference>
<proteinExistence type="predicted"/>
<keyword evidence="1" id="KW-1133">Transmembrane helix</keyword>
<keyword evidence="1" id="KW-0472">Membrane</keyword>
<protein>
    <submittedName>
        <fullName evidence="2">PIR Superfamily Protein</fullName>
    </submittedName>
</protein>
<keyword evidence="1" id="KW-0812">Transmembrane</keyword>
<feature type="transmembrane region" description="Helical" evidence="1">
    <location>
        <begin position="280"/>
        <end position="301"/>
    </location>
</feature>
<dbReference type="Proteomes" id="UP000078560">
    <property type="component" value="Unassembled WGS sequence"/>
</dbReference>
<dbReference type="Proteomes" id="UP000078546">
    <property type="component" value="Unassembled WGS sequence"/>
</dbReference>
<accession>A0A1A8WB94</accession>
<reference evidence="2" key="1">
    <citation type="submission" date="2016-05" db="EMBL/GenBank/DDBJ databases">
        <authorList>
            <person name="Lavstsen T."/>
            <person name="Jespersen J.S."/>
        </authorList>
    </citation>
    <scope>NUCLEOTIDE SEQUENCE [LARGE SCALE GENOMIC DNA]</scope>
</reference>
<name>A0A1A8WB94_PLAOA</name>
<reference evidence="4 5" key="2">
    <citation type="submission" date="2016-05" db="EMBL/GenBank/DDBJ databases">
        <authorList>
            <person name="Naeem Raeece"/>
        </authorList>
    </citation>
    <scope>NUCLEOTIDE SEQUENCE [LARGE SCALE GENOMIC DNA]</scope>
</reference>
<evidence type="ECO:0000313" key="5">
    <source>
        <dbReference type="Proteomes" id="UP000078560"/>
    </source>
</evidence>
<dbReference type="AlphaFoldDB" id="A0A1A8WB94"/>
<organism evidence="2 5">
    <name type="scientific">Plasmodium ovale curtisi</name>
    <dbReference type="NCBI Taxonomy" id="864141"/>
    <lineage>
        <taxon>Eukaryota</taxon>
        <taxon>Sar</taxon>
        <taxon>Alveolata</taxon>
        <taxon>Apicomplexa</taxon>
        <taxon>Aconoidasida</taxon>
        <taxon>Haemosporida</taxon>
        <taxon>Plasmodiidae</taxon>
        <taxon>Plasmodium</taxon>
        <taxon>Plasmodium (Plasmodium)</taxon>
    </lineage>
</organism>
<gene>
    <name evidence="3" type="ORF">POVCU1_064750</name>
    <name evidence="2" type="ORF">POVCU2_0060500</name>
</gene>
<evidence type="ECO:0000313" key="3">
    <source>
        <dbReference type="EMBL" id="SBT01137.1"/>
    </source>
</evidence>
<dbReference type="EMBL" id="FLQV01002314">
    <property type="protein sequence ID" value="SBT01137.1"/>
    <property type="molecule type" value="Genomic_DNA"/>
</dbReference>
<evidence type="ECO:0000313" key="2">
    <source>
        <dbReference type="EMBL" id="SBS90285.1"/>
    </source>
</evidence>
<evidence type="ECO:0000256" key="1">
    <source>
        <dbReference type="SAM" id="Phobius"/>
    </source>
</evidence>
<sequence length="358" mass="42090">MLNLKDDFSYDEFKGKNKILEKLIFDKIYKKFNDDYKTDINVGSYCNKIKGELSYPYNDEELTLHFCNILYNILANVKQWQNDLYDDITKDDNIYCISLKYWLYEKIGNSDPKVSSIDKLFQSWKNNLANKINVKLSVPCELYELDWSDMNKLRKIYAFALIYYSNLDTFKINHHIECKFFDYLGKGLKEYYESLIECSSEKKGHEFCKELNELQKIYKLDDIYWKNSTLDTGYIYDSDSTDDCPLVIESVQNPLRIKYREENNILYLSNEPIDFQKNTIISASSAMGATLGISAFLLYLFKYTSFGSLFGTRVEKDNTTFLNVNEGTHDFTFPNSEMEQTNFGNNEYKITYYSVGNS</sequence>
<evidence type="ECO:0000313" key="4">
    <source>
        <dbReference type="Proteomes" id="UP000078546"/>
    </source>
</evidence>